<dbReference type="PANTHER" id="PTHR30483:SF6">
    <property type="entry name" value="PERIPLASMIC BINDING PROTEIN OF ABC TRANSPORTER FOR NATURAL AMINO ACIDS"/>
    <property type="match status" value="1"/>
</dbReference>
<feature type="chain" id="PRO_5014229160" evidence="4">
    <location>
        <begin position="23"/>
        <end position="371"/>
    </location>
</feature>
<evidence type="ECO:0000256" key="4">
    <source>
        <dbReference type="SAM" id="SignalP"/>
    </source>
</evidence>
<evidence type="ECO:0000313" key="6">
    <source>
        <dbReference type="EMBL" id="BAS00300.1"/>
    </source>
</evidence>
<dbReference type="InterPro" id="IPR028081">
    <property type="entry name" value="Leu-bd"/>
</dbReference>
<dbReference type="PANTHER" id="PTHR30483">
    <property type="entry name" value="LEUCINE-SPECIFIC-BINDING PROTEIN"/>
    <property type="match status" value="1"/>
</dbReference>
<evidence type="ECO:0000313" key="8">
    <source>
        <dbReference type="Proteomes" id="UP000065734"/>
    </source>
</evidence>
<keyword evidence="6" id="KW-0675">Receptor</keyword>
<evidence type="ECO:0000259" key="5">
    <source>
        <dbReference type="Pfam" id="PF13458"/>
    </source>
</evidence>
<dbReference type="KEGG" id="bvr:BVIR_2029"/>
<dbReference type="Pfam" id="PF13458">
    <property type="entry name" value="Peripla_BP_6"/>
    <property type="match status" value="1"/>
</dbReference>
<comment type="similarity">
    <text evidence="1">Belongs to the leucine-binding protein family.</text>
</comment>
<dbReference type="OrthoDB" id="9802022at2"/>
<accession>A0A0H5BGM9</accession>
<dbReference type="InterPro" id="IPR051010">
    <property type="entry name" value="BCAA_transport"/>
</dbReference>
<dbReference type="GO" id="GO:0006865">
    <property type="term" value="P:amino acid transport"/>
    <property type="evidence" value="ECO:0007669"/>
    <property type="project" value="UniProtKB-KW"/>
</dbReference>
<name>A0A0H5BGM9_BLAVI</name>
<dbReference type="EMBL" id="AP014854">
    <property type="protein sequence ID" value="BAS00300.1"/>
    <property type="molecule type" value="Genomic_DNA"/>
</dbReference>
<keyword evidence="3" id="KW-0029">Amino-acid transport</keyword>
<reference evidence="6" key="1">
    <citation type="journal article" date="2015" name="Genome Announc.">
        <title>Complete Genome Sequence of the Bacteriochlorophyll b-Producing Photosynthetic Bacterium Blastochloris viridis.</title>
        <authorList>
            <person name="Tsukatani Y."/>
            <person name="Hirose Y."/>
            <person name="Harada J."/>
            <person name="Misawa N."/>
            <person name="Mori K."/>
            <person name="Inoue K."/>
            <person name="Tamiaki H."/>
        </authorList>
    </citation>
    <scope>NUCLEOTIDE SEQUENCE [LARGE SCALE GENOMIC DNA]</scope>
    <source>
        <strain evidence="6">DSM 133</strain>
    </source>
</reference>
<gene>
    <name evidence="7" type="primary">livJ</name>
    <name evidence="6" type="ORF">BV133_2706</name>
    <name evidence="7" type="ORF">BVIRIDIS_14740</name>
</gene>
<proteinExistence type="inferred from homology"/>
<dbReference type="EMBL" id="LN907867">
    <property type="protein sequence ID" value="CUU42462.1"/>
    <property type="molecule type" value="Genomic_DNA"/>
</dbReference>
<dbReference type="SUPFAM" id="SSF53822">
    <property type="entry name" value="Periplasmic binding protein-like I"/>
    <property type="match status" value="1"/>
</dbReference>
<evidence type="ECO:0000256" key="2">
    <source>
        <dbReference type="ARBA" id="ARBA00022729"/>
    </source>
</evidence>
<reference evidence="8" key="3">
    <citation type="journal article" date="2016" name="Genome Announc.">
        <title>Revised genome sequence of the purple photosynthetic bacterium Blastochloris viridis.</title>
        <authorList>
            <person name="Liu L.N."/>
            <person name="Faulkner M."/>
            <person name="Liu X."/>
            <person name="Huang F."/>
            <person name="Darby A.C."/>
            <person name="Hall N."/>
        </authorList>
    </citation>
    <scope>NUCLEOTIDE SEQUENCE [LARGE SCALE GENOMIC DNA]</scope>
    <source>
        <strain evidence="8">ATCC 19567 / DSM 133 / F</strain>
    </source>
</reference>
<reference evidence="7" key="2">
    <citation type="submission" date="2015-11" db="EMBL/GenBank/DDBJ databases">
        <authorList>
            <person name="Zhang Y."/>
            <person name="Guo Z."/>
        </authorList>
    </citation>
    <scope>NUCLEOTIDE SEQUENCE</scope>
    <source>
        <strain evidence="7">1</strain>
    </source>
</reference>
<organism evidence="7 8">
    <name type="scientific">Blastochloris viridis</name>
    <name type="common">Rhodopseudomonas viridis</name>
    <dbReference type="NCBI Taxonomy" id="1079"/>
    <lineage>
        <taxon>Bacteria</taxon>
        <taxon>Pseudomonadati</taxon>
        <taxon>Pseudomonadota</taxon>
        <taxon>Alphaproteobacteria</taxon>
        <taxon>Hyphomicrobiales</taxon>
        <taxon>Blastochloridaceae</taxon>
        <taxon>Blastochloris</taxon>
    </lineage>
</organism>
<sequence length="371" mass="39206">MKRILVSGAVALAALATSAAHAQEVTVGVPIAVTGQFSFAGSSGRNGIEIAREELEKTGGFGPVKLKLLIEDTASDKNQAVTLVDRFIKADKAALILGTTSSVEAFAALPIAQENKVPVLSIASADVTKVGDWVFKATTTPTKIMEALAQQYLERFKPKRVVYVFNRDNDAYIAQKNGIKDYLAANGVATVAEETIVGSDTDFTTLATKIVNQDIDTLVISTTAELSANIIIQARQAGLSDKVRIVGTPSFASPQFLKVGGAAVEGALFVSDYFTEGTSELNQRFVAAYKAKFGVAPDIFAAMGYTQLHVAVTALKAAAPNLDPASIRTAITKVKDLPTVLGNGTLSQTETRTPIYGGFVLTVKNGKFVQL</sequence>
<dbReference type="Proteomes" id="UP000065734">
    <property type="component" value="Chromosome I"/>
</dbReference>
<feature type="domain" description="Leucine-binding protein" evidence="5">
    <location>
        <begin position="24"/>
        <end position="366"/>
    </location>
</feature>
<dbReference type="STRING" id="1079.BVIR_2029"/>
<dbReference type="AlphaFoldDB" id="A0A0H5BGM9"/>
<keyword evidence="3" id="KW-0813">Transport</keyword>
<evidence type="ECO:0000313" key="7">
    <source>
        <dbReference type="EMBL" id="CUU42462.1"/>
    </source>
</evidence>
<dbReference type="Gene3D" id="3.40.50.2300">
    <property type="match status" value="2"/>
</dbReference>
<dbReference type="RefSeq" id="WP_055037512.1">
    <property type="nucleotide sequence ID" value="NZ_AP014854.2"/>
</dbReference>
<keyword evidence="8" id="KW-1185">Reference proteome</keyword>
<evidence type="ECO:0000256" key="3">
    <source>
        <dbReference type="ARBA" id="ARBA00022970"/>
    </source>
</evidence>
<dbReference type="InterPro" id="IPR028082">
    <property type="entry name" value="Peripla_BP_I"/>
</dbReference>
<dbReference type="PATRIC" id="fig|1079.6.peg.2104"/>
<protein>
    <submittedName>
        <fullName evidence="6">Extracellular ligand-binding receptor</fullName>
    </submittedName>
    <submittedName>
        <fullName evidence="7">Leu/Ile/Val-binding protein</fullName>
    </submittedName>
</protein>
<keyword evidence="2 4" id="KW-0732">Signal</keyword>
<feature type="signal peptide" evidence="4">
    <location>
        <begin position="1"/>
        <end position="22"/>
    </location>
</feature>
<evidence type="ECO:0000256" key="1">
    <source>
        <dbReference type="ARBA" id="ARBA00010062"/>
    </source>
</evidence>